<name>A0A4D6HI57_9EURY</name>
<dbReference type="KEGG" id="hsn:DV733_16335"/>
<evidence type="ECO:0000313" key="2">
    <source>
        <dbReference type="Proteomes" id="UP000296706"/>
    </source>
</evidence>
<dbReference type="RefSeq" id="WP_049993024.1">
    <property type="nucleotide sequence ID" value="NZ_CP031310.1"/>
</dbReference>
<dbReference type="STRING" id="1457250.GCA_000755225_02147"/>
<proteinExistence type="predicted"/>
<gene>
    <name evidence="1" type="ORF">DV733_16335</name>
</gene>
<evidence type="ECO:0000313" key="1">
    <source>
        <dbReference type="EMBL" id="QCC52702.1"/>
    </source>
</evidence>
<accession>A0A4D6HI57</accession>
<sequence length="90" mass="10107">MSAATRVTIQQLAGGSKWHCPDVECRYVDSADLELDGPTKDVVWDDNRQQLRVADVEDETVRLSDVCNVCRHAKGWSIPWSSRTATDEES</sequence>
<dbReference type="Proteomes" id="UP000296706">
    <property type="component" value="Chromosome"/>
</dbReference>
<dbReference type="GeneID" id="39849460"/>
<protein>
    <submittedName>
        <fullName evidence="1">Uncharacterized protein</fullName>
    </submittedName>
</protein>
<dbReference type="AlphaFoldDB" id="A0A4D6HI57"/>
<keyword evidence="2" id="KW-1185">Reference proteome</keyword>
<organism evidence="1 2">
    <name type="scientific">Halapricum salinum</name>
    <dbReference type="NCBI Taxonomy" id="1457250"/>
    <lineage>
        <taxon>Archaea</taxon>
        <taxon>Methanobacteriati</taxon>
        <taxon>Methanobacteriota</taxon>
        <taxon>Stenosarchaea group</taxon>
        <taxon>Halobacteria</taxon>
        <taxon>Halobacteriales</taxon>
        <taxon>Haloarculaceae</taxon>
        <taxon>Halapricum</taxon>
    </lineage>
</organism>
<dbReference type="EMBL" id="CP031310">
    <property type="protein sequence ID" value="QCC52702.1"/>
    <property type="molecule type" value="Genomic_DNA"/>
</dbReference>
<reference evidence="1 2" key="1">
    <citation type="journal article" date="2019" name="Nat. Commun.">
        <title>A new type of DNA phosphorothioation-based antiviral system in archaea.</title>
        <authorList>
            <person name="Xiong L."/>
            <person name="Liu S."/>
            <person name="Chen S."/>
            <person name="Xiao Y."/>
            <person name="Zhu B."/>
            <person name="Gao Y."/>
            <person name="Zhang Y."/>
            <person name="Chen B."/>
            <person name="Luo J."/>
            <person name="Deng Z."/>
            <person name="Chen X."/>
            <person name="Wang L."/>
            <person name="Chen S."/>
        </authorList>
    </citation>
    <scope>NUCLEOTIDE SEQUENCE [LARGE SCALE GENOMIC DNA]</scope>
    <source>
        <strain evidence="1 2">CBA1105</strain>
    </source>
</reference>